<feature type="domain" description="Calcineurin-like phosphoesterase" evidence="5">
    <location>
        <begin position="1"/>
        <end position="211"/>
    </location>
</feature>
<dbReference type="InterPro" id="IPR004843">
    <property type="entry name" value="Calcineurin-like_PHP"/>
</dbReference>
<proteinExistence type="inferred from homology"/>
<dbReference type="Pfam" id="PF00149">
    <property type="entry name" value="Metallophos"/>
    <property type="match status" value="1"/>
</dbReference>
<protein>
    <submittedName>
        <fullName evidence="6">Icc protein</fullName>
        <ecNumber evidence="6">3.1.4.53</ecNumber>
    </submittedName>
</protein>
<gene>
    <name evidence="6" type="ORF">M2283_005739</name>
</gene>
<dbReference type="GO" id="GO:0004115">
    <property type="term" value="F:3',5'-cyclic-AMP phosphodiesterase activity"/>
    <property type="evidence" value="ECO:0007669"/>
    <property type="project" value="UniProtKB-EC"/>
</dbReference>
<dbReference type="InterPro" id="IPR029052">
    <property type="entry name" value="Metallo-depent_PP-like"/>
</dbReference>
<dbReference type="Gene3D" id="3.60.21.10">
    <property type="match status" value="1"/>
</dbReference>
<dbReference type="PANTHER" id="PTHR42988">
    <property type="entry name" value="PHOSPHOHYDROLASE"/>
    <property type="match status" value="1"/>
</dbReference>
<keyword evidence="2 6" id="KW-0378">Hydrolase</keyword>
<evidence type="ECO:0000256" key="3">
    <source>
        <dbReference type="ARBA" id="ARBA00023004"/>
    </source>
</evidence>
<evidence type="ECO:0000256" key="2">
    <source>
        <dbReference type="ARBA" id="ARBA00022801"/>
    </source>
</evidence>
<evidence type="ECO:0000313" key="7">
    <source>
        <dbReference type="Proteomes" id="UP001160499"/>
    </source>
</evidence>
<keyword evidence="7" id="KW-1185">Reference proteome</keyword>
<keyword evidence="3" id="KW-0408">Iron</keyword>
<evidence type="ECO:0000259" key="5">
    <source>
        <dbReference type="Pfam" id="PF00149"/>
    </source>
</evidence>
<evidence type="ECO:0000256" key="4">
    <source>
        <dbReference type="ARBA" id="ARBA00025742"/>
    </source>
</evidence>
<dbReference type="PANTHER" id="PTHR42988:SF2">
    <property type="entry name" value="CYCLIC NUCLEOTIDE PHOSPHODIESTERASE CBUA0032-RELATED"/>
    <property type="match status" value="1"/>
</dbReference>
<dbReference type="EMBL" id="JARXVH010000009">
    <property type="protein sequence ID" value="MDH6218407.1"/>
    <property type="molecule type" value="Genomic_DNA"/>
</dbReference>
<reference evidence="6 7" key="1">
    <citation type="submission" date="2023-04" db="EMBL/GenBank/DDBJ databases">
        <title>Forest soil microbial communities from Buena Vista Peninsula, Colon Province, Panama.</title>
        <authorList>
            <person name="Bouskill N."/>
        </authorList>
    </citation>
    <scope>NUCLEOTIDE SEQUENCE [LARGE SCALE GENOMIC DNA]</scope>
    <source>
        <strain evidence="6 7">GGS1</strain>
    </source>
</reference>
<dbReference type="InterPro" id="IPR050884">
    <property type="entry name" value="CNP_phosphodiesterase-III"/>
</dbReference>
<dbReference type="EC" id="3.1.4.53" evidence="6"/>
<sequence length="301" mass="32848">MRIIHLSDTHLDRTDAPNGRGVNATESLRLMLGELRHQRDVDAVFVTGDIADDGAVEAYTTARELITEFARRWNAPVFFTTGNHDEREAFGKVLGSGHLAADGTERAEAVVGSARGERAAVSEVGGWRVVTLDSLVPGKVHGWLGDEQLDWLRGVLATPADAAHGTILAFHHPPLALDVETQRVFGLRNPDALADVIRGSDVRVVLTGHFHLQLFGLLARVPVWVTPGVVNRIDLTTRPGTERAVRGASASLVELGGATGPMFHTFHARDPRAHETVYELDEERTRELIERYAGADESRNS</sequence>
<name>A0ABT6LQ25_9ACTN</name>
<organism evidence="6 7">
    <name type="scientific">Streptomyces pseudovenezuelae</name>
    <dbReference type="NCBI Taxonomy" id="67350"/>
    <lineage>
        <taxon>Bacteria</taxon>
        <taxon>Bacillati</taxon>
        <taxon>Actinomycetota</taxon>
        <taxon>Actinomycetes</taxon>
        <taxon>Kitasatosporales</taxon>
        <taxon>Streptomycetaceae</taxon>
        <taxon>Streptomyces</taxon>
        <taxon>Streptomyces aurantiacus group</taxon>
    </lineage>
</organism>
<evidence type="ECO:0000313" key="6">
    <source>
        <dbReference type="EMBL" id="MDH6218407.1"/>
    </source>
</evidence>
<evidence type="ECO:0000256" key="1">
    <source>
        <dbReference type="ARBA" id="ARBA00022723"/>
    </source>
</evidence>
<comment type="caution">
    <text evidence="6">The sequence shown here is derived from an EMBL/GenBank/DDBJ whole genome shotgun (WGS) entry which is preliminary data.</text>
</comment>
<accession>A0ABT6LQ25</accession>
<dbReference type="RefSeq" id="WP_280879278.1">
    <property type="nucleotide sequence ID" value="NZ_JARXVH010000009.1"/>
</dbReference>
<dbReference type="Proteomes" id="UP001160499">
    <property type="component" value="Unassembled WGS sequence"/>
</dbReference>
<dbReference type="SUPFAM" id="SSF56300">
    <property type="entry name" value="Metallo-dependent phosphatases"/>
    <property type="match status" value="1"/>
</dbReference>
<comment type="similarity">
    <text evidence="4">Belongs to the cyclic nucleotide phosphodiesterase class-III family.</text>
</comment>
<keyword evidence="1" id="KW-0479">Metal-binding</keyword>